<dbReference type="PROSITE" id="PS50835">
    <property type="entry name" value="IG_LIKE"/>
    <property type="match status" value="2"/>
</dbReference>
<dbReference type="GO" id="GO:0098609">
    <property type="term" value="P:cell-cell adhesion"/>
    <property type="evidence" value="ECO:0007669"/>
    <property type="project" value="TreeGrafter"/>
</dbReference>
<dbReference type="InterPro" id="IPR003961">
    <property type="entry name" value="FN3_dom"/>
</dbReference>
<evidence type="ECO:0000313" key="6">
    <source>
        <dbReference type="Proteomes" id="UP001159428"/>
    </source>
</evidence>
<dbReference type="PANTHER" id="PTHR44170">
    <property type="entry name" value="PROTEIN SIDEKICK"/>
    <property type="match status" value="1"/>
</dbReference>
<feature type="domain" description="Ig-like" evidence="3">
    <location>
        <begin position="268"/>
        <end position="352"/>
    </location>
</feature>
<dbReference type="SUPFAM" id="SSF48726">
    <property type="entry name" value="Immunoglobulin"/>
    <property type="match status" value="2"/>
</dbReference>
<dbReference type="Pfam" id="PF00041">
    <property type="entry name" value="fn3"/>
    <property type="match status" value="1"/>
</dbReference>
<proteinExistence type="predicted"/>
<sequence length="588" mass="66086">FTQEPSNPSYFNNGSNANLVWDYTDPHNKTQGIVYSVLVNSAFVKMIFKDSRGVQEHPSIPSSYKGRVKIEGRATLVIKNINPGDNTKFKCEMWGWHVRSIVQLIVAGTPKECSPLTWSIGMQIWSDKSNYLHNKSVKIPQYLLGTPTWRRTTRFQLRQTLNKAPLINISLGGKYYIEGSPVTIACEASGKPLPDVAWIRNGELESSGKKAAFLKFDNINRTDAGQYTCQANNSMEVTSVDTTIVVHCNITDYSFNCLLYWHLFLDPPTIRNVTTSSKKSWIGQPVTLKCLSDGVPTPTLSWYKPEGSEINRVTARENKVQVPLRGDQDFGHYKCIAANGLIPSDEKLIKITQIKKPGKASIKSESVIQATSITIQWTAPADDGGSQIIGFQMILQKDETVLKKVNITDPGTSSYSFRGLEKDTNYTVKLFSRNFVFEGDPTVWNIKTKFEGAPDVVEVDELPGETTDNTITLKWKEPESNGKVIIMYTVYQRVVTDGKVGQWTVIRKIKNVSVRELKITLERGKVYQFAITATNELGESLKQEDENFQQVKAEEIQTVSTEVYLTATIQENCSRRSEVAAKFPEMVR</sequence>
<evidence type="ECO:0000313" key="5">
    <source>
        <dbReference type="EMBL" id="CAH3158665.1"/>
    </source>
</evidence>
<dbReference type="CDD" id="cd00063">
    <property type="entry name" value="FN3"/>
    <property type="match status" value="2"/>
</dbReference>
<reference evidence="5 6" key="1">
    <citation type="submission" date="2022-05" db="EMBL/GenBank/DDBJ databases">
        <authorList>
            <consortium name="Genoscope - CEA"/>
            <person name="William W."/>
        </authorList>
    </citation>
    <scope>NUCLEOTIDE SEQUENCE [LARGE SCALE GENOMIC DNA]</scope>
</reference>
<dbReference type="Gene3D" id="2.60.40.10">
    <property type="entry name" value="Immunoglobulins"/>
    <property type="match status" value="5"/>
</dbReference>
<evidence type="ECO:0000256" key="2">
    <source>
        <dbReference type="ARBA" id="ARBA00023157"/>
    </source>
</evidence>
<dbReference type="InterPro" id="IPR003599">
    <property type="entry name" value="Ig_sub"/>
</dbReference>
<feature type="non-terminal residue" evidence="5">
    <location>
        <position position="1"/>
    </location>
</feature>
<dbReference type="Pfam" id="PF13927">
    <property type="entry name" value="Ig_3"/>
    <property type="match status" value="2"/>
</dbReference>
<feature type="domain" description="Ig-like" evidence="3">
    <location>
        <begin position="165"/>
        <end position="245"/>
    </location>
</feature>
<dbReference type="Proteomes" id="UP001159428">
    <property type="component" value="Unassembled WGS sequence"/>
</dbReference>
<comment type="caution">
    <text evidence="5">The sequence shown here is derived from an EMBL/GenBank/DDBJ whole genome shotgun (WGS) entry which is preliminary data.</text>
</comment>
<name>A0AAU9XVG1_9CNID</name>
<accession>A0AAU9XVG1</accession>
<dbReference type="InterPro" id="IPR013783">
    <property type="entry name" value="Ig-like_fold"/>
</dbReference>
<evidence type="ECO:0000259" key="4">
    <source>
        <dbReference type="PROSITE" id="PS50853"/>
    </source>
</evidence>
<keyword evidence="6" id="KW-1185">Reference proteome</keyword>
<dbReference type="InterPro" id="IPR036179">
    <property type="entry name" value="Ig-like_dom_sf"/>
</dbReference>
<dbReference type="SMART" id="SM00060">
    <property type="entry name" value="FN3"/>
    <property type="match status" value="2"/>
</dbReference>
<dbReference type="AlphaFoldDB" id="A0AAU9XVG1"/>
<evidence type="ECO:0000259" key="3">
    <source>
        <dbReference type="PROSITE" id="PS50835"/>
    </source>
</evidence>
<dbReference type="EMBL" id="CALNXJ010000068">
    <property type="protein sequence ID" value="CAH3158665.1"/>
    <property type="molecule type" value="Genomic_DNA"/>
</dbReference>
<dbReference type="InterPro" id="IPR003598">
    <property type="entry name" value="Ig_sub2"/>
</dbReference>
<dbReference type="PANTHER" id="PTHR44170:SF6">
    <property type="entry name" value="CONTACTIN"/>
    <property type="match status" value="1"/>
</dbReference>
<dbReference type="SMART" id="SM00409">
    <property type="entry name" value="IG"/>
    <property type="match status" value="3"/>
</dbReference>
<keyword evidence="2" id="KW-1015">Disulfide bond</keyword>
<dbReference type="InterPro" id="IPR036116">
    <property type="entry name" value="FN3_sf"/>
</dbReference>
<gene>
    <name evidence="5" type="ORF">PMEA_00030547</name>
</gene>
<dbReference type="GO" id="GO:0016020">
    <property type="term" value="C:membrane"/>
    <property type="evidence" value="ECO:0007669"/>
    <property type="project" value="UniProtKB-SubCell"/>
</dbReference>
<dbReference type="SMART" id="SM00408">
    <property type="entry name" value="IGc2"/>
    <property type="match status" value="2"/>
</dbReference>
<organism evidence="5 6">
    <name type="scientific">Pocillopora meandrina</name>
    <dbReference type="NCBI Taxonomy" id="46732"/>
    <lineage>
        <taxon>Eukaryota</taxon>
        <taxon>Metazoa</taxon>
        <taxon>Cnidaria</taxon>
        <taxon>Anthozoa</taxon>
        <taxon>Hexacorallia</taxon>
        <taxon>Scleractinia</taxon>
        <taxon>Astrocoeniina</taxon>
        <taxon>Pocilloporidae</taxon>
        <taxon>Pocillopora</taxon>
    </lineage>
</organism>
<evidence type="ECO:0000256" key="1">
    <source>
        <dbReference type="ARBA" id="ARBA00022737"/>
    </source>
</evidence>
<keyword evidence="1" id="KW-0677">Repeat</keyword>
<protein>
    <submittedName>
        <fullName evidence="5">Uncharacterized protein</fullName>
    </submittedName>
</protein>
<feature type="domain" description="Fibronectin type-III" evidence="4">
    <location>
        <begin position="457"/>
        <end position="554"/>
    </location>
</feature>
<dbReference type="SUPFAM" id="SSF49265">
    <property type="entry name" value="Fibronectin type III"/>
    <property type="match status" value="1"/>
</dbReference>
<dbReference type="InterPro" id="IPR007110">
    <property type="entry name" value="Ig-like_dom"/>
</dbReference>
<dbReference type="PROSITE" id="PS50853">
    <property type="entry name" value="FN3"/>
    <property type="match status" value="2"/>
</dbReference>
<feature type="domain" description="Fibronectin type-III" evidence="4">
    <location>
        <begin position="356"/>
        <end position="455"/>
    </location>
</feature>